<evidence type="ECO:0000313" key="1">
    <source>
        <dbReference type="EMBL" id="CAB0030972.1"/>
    </source>
</evidence>
<dbReference type="EMBL" id="CADCXV010000592">
    <property type="protein sequence ID" value="CAB0030972.1"/>
    <property type="molecule type" value="Genomic_DNA"/>
</dbReference>
<dbReference type="Proteomes" id="UP000479190">
    <property type="component" value="Unassembled WGS sequence"/>
</dbReference>
<gene>
    <name evidence="1" type="ORF">TBRA_LOCUS2955</name>
</gene>
<evidence type="ECO:0000313" key="2">
    <source>
        <dbReference type="Proteomes" id="UP000479190"/>
    </source>
</evidence>
<reference evidence="1 2" key="1">
    <citation type="submission" date="2020-02" db="EMBL/GenBank/DDBJ databases">
        <authorList>
            <person name="Ferguson B K."/>
        </authorList>
    </citation>
    <scope>NUCLEOTIDE SEQUENCE [LARGE SCALE GENOMIC DNA]</scope>
</reference>
<proteinExistence type="predicted"/>
<protein>
    <submittedName>
        <fullName evidence="1">Uncharacterized protein</fullName>
    </submittedName>
</protein>
<organism evidence="1 2">
    <name type="scientific">Trichogramma brassicae</name>
    <dbReference type="NCBI Taxonomy" id="86971"/>
    <lineage>
        <taxon>Eukaryota</taxon>
        <taxon>Metazoa</taxon>
        <taxon>Ecdysozoa</taxon>
        <taxon>Arthropoda</taxon>
        <taxon>Hexapoda</taxon>
        <taxon>Insecta</taxon>
        <taxon>Pterygota</taxon>
        <taxon>Neoptera</taxon>
        <taxon>Endopterygota</taxon>
        <taxon>Hymenoptera</taxon>
        <taxon>Apocrita</taxon>
        <taxon>Proctotrupomorpha</taxon>
        <taxon>Chalcidoidea</taxon>
        <taxon>Trichogrammatidae</taxon>
        <taxon>Trichogramma</taxon>
    </lineage>
</organism>
<dbReference type="AlphaFoldDB" id="A0A6H5HYT1"/>
<sequence>MYSRILSSSVIVSEGSAGVNRAVAILSVAYVAICRNRSHGTSRRASEFFRGRFSIRTPSATATGCREGGHHLREILTGASAHCHDGVERQHLLENSIRRIGNCHAVSDEASSQNSLGRYRQCHAVL</sequence>
<keyword evidence="2" id="KW-1185">Reference proteome</keyword>
<name>A0A6H5HYT1_9HYME</name>
<accession>A0A6H5HYT1</accession>